<dbReference type="Pfam" id="PF00187">
    <property type="entry name" value="Chitin_bind_1"/>
    <property type="match status" value="2"/>
</dbReference>
<evidence type="ECO:0000256" key="3">
    <source>
        <dbReference type="PROSITE-ProRule" id="PRU00261"/>
    </source>
</evidence>
<protein>
    <recommendedName>
        <fullName evidence="4">Chitin-binding type-1 domain-containing protein</fullName>
    </recommendedName>
</protein>
<feature type="domain" description="Chitin-binding type-1" evidence="4">
    <location>
        <begin position="44"/>
        <end position="91"/>
    </location>
</feature>
<dbReference type="EMBL" id="JAAMPI010000167">
    <property type="protein sequence ID" value="KAF4634680.1"/>
    <property type="molecule type" value="Genomic_DNA"/>
</dbReference>
<dbReference type="InterPro" id="IPR036861">
    <property type="entry name" value="Endochitinase-like_sf"/>
</dbReference>
<dbReference type="CDD" id="cd02851">
    <property type="entry name" value="E_set_GO_C"/>
    <property type="match status" value="1"/>
</dbReference>
<dbReference type="Gene3D" id="3.30.60.10">
    <property type="entry name" value="Endochitinase-like"/>
    <property type="match status" value="3"/>
</dbReference>
<evidence type="ECO:0000259" key="4">
    <source>
        <dbReference type="PROSITE" id="PS50941"/>
    </source>
</evidence>
<sequence>MAAFVAKIVQKRERVQEIRYPLSFKPSDPVLVPNIQLRAVYSTDGTCGPANNNTICDPNSTAYTGGCCSQYGYCGNTAAYCGVGCISGCPASSSSAAPSSVPSGVTPRADGRCGSAFGGATCDPKGAYGGCCSSYGYCGSTTGHCLVSNGCQSGCSAQTSAVPTTTGEPVIGPVTSTLAPSATSTAAVTTDGTCGTSNGNTVCGNWANGNCCSMYGFCGNTSAHCGAGCQSGNCLSAAAVAAPGPSPAPLAPNGGAFTIVGQSGVPAMHAALMPNGRVMFLDKLENYTQLMTADGYYAMSSEYDPNTNTVVPLAYLTNAFCSGGTFLPDGRVISVGGNAPLTWLDPNIGDGFTAIRYLSRSSTDATLNGQSWSEPGNKLASARWYATAQTMPDGTVFVASGSLNGLDPTVPANNNPTYEILSATAISQGQNIPMEILAKNQPYYMYPFVHLLRDGTLFVFVSKSSQIFNVQTNTTVTELPDLAGDYRTYPNTGGSVLLPLSSATNWNPDVIICGGGAYQDITSPTDPSCGRIQPLSANPTWEMDSMPEGRGMVEGTLLADGTVVWLNGGNRGAQGFGLMASPTLEALLYNSSQPLGQRFSTLASSTIPRLYHSVALLLLDGTLMVSGSNPVQMPILTPDAANPYVTEFRVENYVPPYLQGDNANKRPTNVVLSSTAIKANGATFTISFTVPANAQAVKITLYHGGFVTHSVHMGHRMLVLDYTGWTAGSTQQTLTVSAPPNNNVAPPGPYVVYVLVDGVPAIGQFVQIS</sequence>
<organism evidence="5 6">
    <name type="scientific">Cudoniella acicularis</name>
    <dbReference type="NCBI Taxonomy" id="354080"/>
    <lineage>
        <taxon>Eukaryota</taxon>
        <taxon>Fungi</taxon>
        <taxon>Dikarya</taxon>
        <taxon>Ascomycota</taxon>
        <taxon>Pezizomycotina</taxon>
        <taxon>Leotiomycetes</taxon>
        <taxon>Helotiales</taxon>
        <taxon>Tricladiaceae</taxon>
        <taxon>Cudoniella</taxon>
    </lineage>
</organism>
<dbReference type="Gene3D" id="2.130.10.80">
    <property type="entry name" value="Galactose oxidase/kelch, beta-propeller"/>
    <property type="match status" value="1"/>
</dbReference>
<dbReference type="GO" id="GO:0008061">
    <property type="term" value="F:chitin binding"/>
    <property type="evidence" value="ECO:0007669"/>
    <property type="project" value="UniProtKB-UniRule"/>
</dbReference>
<feature type="domain" description="Chitin-binding type-1" evidence="4">
    <location>
        <begin position="191"/>
        <end position="236"/>
    </location>
</feature>
<reference evidence="5 6" key="1">
    <citation type="submission" date="2020-03" db="EMBL/GenBank/DDBJ databases">
        <title>Draft Genome Sequence of Cudoniella acicularis.</title>
        <authorList>
            <person name="Buettner E."/>
            <person name="Kellner H."/>
        </authorList>
    </citation>
    <scope>NUCLEOTIDE SEQUENCE [LARGE SCALE GENOMIC DNA]</scope>
    <source>
        <strain evidence="5 6">DSM 108380</strain>
    </source>
</reference>
<feature type="disulfide bond" evidence="3">
    <location>
        <begin position="211"/>
        <end position="225"/>
    </location>
</feature>
<evidence type="ECO:0000256" key="2">
    <source>
        <dbReference type="ARBA" id="ARBA00022729"/>
    </source>
</evidence>
<dbReference type="AlphaFoldDB" id="A0A8H4W7N6"/>
<feature type="disulfide bond" evidence="3">
    <location>
        <begin position="151"/>
        <end position="155"/>
    </location>
</feature>
<dbReference type="CDD" id="cd11618">
    <property type="entry name" value="ChtBD1_1"/>
    <property type="match status" value="1"/>
</dbReference>
<evidence type="ECO:0000256" key="1">
    <source>
        <dbReference type="ARBA" id="ARBA00022669"/>
    </source>
</evidence>
<dbReference type="PANTHER" id="PTHR32208:SF21">
    <property type="entry name" value="LOW QUALITY PROTEIN: ALDEHYDE OXIDASE GLOX-LIKE"/>
    <property type="match status" value="1"/>
</dbReference>
<dbReference type="InterPro" id="IPR015202">
    <property type="entry name" value="GO-like_E_set"/>
</dbReference>
<dbReference type="Pfam" id="PF09118">
    <property type="entry name" value="GO-like_E_set"/>
    <property type="match status" value="1"/>
</dbReference>
<dbReference type="InterPro" id="IPR009880">
    <property type="entry name" value="Glyoxal_oxidase_N"/>
</dbReference>
<evidence type="ECO:0000313" key="6">
    <source>
        <dbReference type="Proteomes" id="UP000566819"/>
    </source>
</evidence>
<dbReference type="CDD" id="cd00035">
    <property type="entry name" value="ChtBD1"/>
    <property type="match status" value="2"/>
</dbReference>
<dbReference type="InterPro" id="IPR013783">
    <property type="entry name" value="Ig-like_fold"/>
</dbReference>
<dbReference type="Gene3D" id="2.60.40.10">
    <property type="entry name" value="Immunoglobulins"/>
    <property type="match status" value="1"/>
</dbReference>
<feature type="disulfide bond" evidence="3">
    <location>
        <begin position="85"/>
        <end position="89"/>
    </location>
</feature>
<dbReference type="SUPFAM" id="SSF81296">
    <property type="entry name" value="E set domains"/>
    <property type="match status" value="1"/>
</dbReference>
<dbReference type="Proteomes" id="UP000566819">
    <property type="component" value="Unassembled WGS sequence"/>
</dbReference>
<name>A0A8H4W7N6_9HELO</name>
<dbReference type="SUPFAM" id="SSF50965">
    <property type="entry name" value="Galactose oxidase, central domain"/>
    <property type="match status" value="1"/>
</dbReference>
<dbReference type="PANTHER" id="PTHR32208">
    <property type="entry name" value="SECRETED PROTEIN-RELATED"/>
    <property type="match status" value="1"/>
</dbReference>
<feature type="disulfide bond" evidence="3">
    <location>
        <begin position="67"/>
        <end position="81"/>
    </location>
</feature>
<dbReference type="InterPro" id="IPR001002">
    <property type="entry name" value="Chitin-bd_1"/>
</dbReference>
<feature type="disulfide bond" evidence="3">
    <location>
        <begin position="131"/>
        <end position="145"/>
    </location>
</feature>
<dbReference type="Pfam" id="PF07250">
    <property type="entry name" value="Glyoxal_oxid_N"/>
    <property type="match status" value="1"/>
</dbReference>
<comment type="caution">
    <text evidence="3">Lacks conserved residue(s) required for the propagation of feature annotation.</text>
</comment>
<accession>A0A8H4W7N6</accession>
<dbReference type="SUPFAM" id="SSF57016">
    <property type="entry name" value="Plant lectins/antimicrobial peptides"/>
    <property type="match status" value="3"/>
</dbReference>
<keyword evidence="6" id="KW-1185">Reference proteome</keyword>
<feature type="domain" description="Chitin-binding type-1" evidence="4">
    <location>
        <begin position="110"/>
        <end position="157"/>
    </location>
</feature>
<dbReference type="InterPro" id="IPR011043">
    <property type="entry name" value="Gal_Oxase/kelch_b-propeller"/>
</dbReference>
<dbReference type="InterPro" id="IPR037293">
    <property type="entry name" value="Gal_Oxidase_central_sf"/>
</dbReference>
<dbReference type="PROSITE" id="PS50941">
    <property type="entry name" value="CHIT_BIND_I_2"/>
    <property type="match status" value="3"/>
</dbReference>
<dbReference type="SMART" id="SM00270">
    <property type="entry name" value="ChtBD1"/>
    <property type="match status" value="3"/>
</dbReference>
<dbReference type="OrthoDB" id="2019572at2759"/>
<keyword evidence="3" id="KW-1015">Disulfide bond</keyword>
<dbReference type="InterPro" id="IPR014756">
    <property type="entry name" value="Ig_E-set"/>
</dbReference>
<gene>
    <name evidence="5" type="ORF">G7Y89_g3416</name>
</gene>
<proteinExistence type="predicted"/>
<keyword evidence="1 3" id="KW-0147">Chitin-binding</keyword>
<keyword evidence="2" id="KW-0732">Signal</keyword>
<comment type="caution">
    <text evidence="5">The sequence shown here is derived from an EMBL/GenBank/DDBJ whole genome shotgun (WGS) entry which is preliminary data.</text>
</comment>
<evidence type="ECO:0000313" key="5">
    <source>
        <dbReference type="EMBL" id="KAF4634680.1"/>
    </source>
</evidence>